<name>A0ABQ0J630_9VIBR</name>
<dbReference type="EMBL" id="BBMS01000003">
    <property type="protein sequence ID" value="GAL24227.1"/>
    <property type="molecule type" value="Genomic_DNA"/>
</dbReference>
<organism evidence="1 2">
    <name type="scientific">Vibrio variabilis</name>
    <dbReference type="NCBI Taxonomy" id="990271"/>
    <lineage>
        <taxon>Bacteria</taxon>
        <taxon>Pseudomonadati</taxon>
        <taxon>Pseudomonadota</taxon>
        <taxon>Gammaproteobacteria</taxon>
        <taxon>Vibrionales</taxon>
        <taxon>Vibrionaceae</taxon>
        <taxon>Vibrio</taxon>
    </lineage>
</organism>
<gene>
    <name evidence="1" type="ORF">JCM19239_3930</name>
</gene>
<protein>
    <submittedName>
        <fullName evidence="1">Glycosyltransferase</fullName>
    </submittedName>
</protein>
<proteinExistence type="predicted"/>
<dbReference type="Proteomes" id="UP000029223">
    <property type="component" value="Unassembled WGS sequence"/>
</dbReference>
<sequence>MYNRLRRKIRFLRNINRIKSSSLFDKDYYLSNHSIDGHVTNAEMHYYVLGWKKGFNPSKNFNNDAYLNDYHDVELANENPLIHYINHGRREGRNIKPVREQVLGQLGYTESDKIAIDNISDFGTRKLLPTNRNFSCACHATPIFCRNSYRDSYVDLKKSDVDIKHYSEFGIKEGRYRSLTKRFLYYQNQFNGKFISAIRDTQSSEFIEFIHDHVKEVDLAYFVSYWLDLCSVKKKVISFDIFDTLIFRKVTHPHDIFRIVELEEKVNGFSSLRIKSRRRVQKTVWGITIFARRYIYADRIRRGYKTSPERE</sequence>
<keyword evidence="2" id="KW-1185">Reference proteome</keyword>
<reference evidence="2" key="1">
    <citation type="submission" date="2014-09" db="EMBL/GenBank/DDBJ databases">
        <title>Vibrio variabilis JCM 19239. (C206) whole genome shotgun sequence.</title>
        <authorList>
            <person name="Sawabe T."/>
            <person name="Meirelles P."/>
            <person name="Nakanishi M."/>
            <person name="Sayaka M."/>
            <person name="Hattori M."/>
            <person name="Ohkuma M."/>
        </authorList>
    </citation>
    <scope>NUCLEOTIDE SEQUENCE [LARGE SCALE GENOMIC DNA]</scope>
    <source>
        <strain evidence="2">JCM 19239</strain>
    </source>
</reference>
<reference evidence="2" key="2">
    <citation type="submission" date="2014-09" db="EMBL/GenBank/DDBJ databases">
        <authorList>
            <consortium name="NBRP consortium"/>
            <person name="Sawabe T."/>
            <person name="Meirelles P."/>
            <person name="Nakanishi M."/>
            <person name="Sayaka M."/>
            <person name="Hattori M."/>
            <person name="Ohkuma M."/>
        </authorList>
    </citation>
    <scope>NUCLEOTIDE SEQUENCE [LARGE SCALE GENOMIC DNA]</scope>
    <source>
        <strain evidence="2">JCM 19239</strain>
    </source>
</reference>
<accession>A0ABQ0J630</accession>
<evidence type="ECO:0000313" key="1">
    <source>
        <dbReference type="EMBL" id="GAL24227.1"/>
    </source>
</evidence>
<comment type="caution">
    <text evidence="1">The sequence shown here is derived from an EMBL/GenBank/DDBJ whole genome shotgun (WGS) entry which is preliminary data.</text>
</comment>
<evidence type="ECO:0000313" key="2">
    <source>
        <dbReference type="Proteomes" id="UP000029223"/>
    </source>
</evidence>